<organism evidence="2 3">
    <name type="scientific">Rhizoctonia solani</name>
    <dbReference type="NCBI Taxonomy" id="456999"/>
    <lineage>
        <taxon>Eukaryota</taxon>
        <taxon>Fungi</taxon>
        <taxon>Dikarya</taxon>
        <taxon>Basidiomycota</taxon>
        <taxon>Agaricomycotina</taxon>
        <taxon>Agaricomycetes</taxon>
        <taxon>Cantharellales</taxon>
        <taxon>Ceratobasidiaceae</taxon>
        <taxon>Rhizoctonia</taxon>
    </lineage>
</organism>
<dbReference type="Proteomes" id="UP000663827">
    <property type="component" value="Unassembled WGS sequence"/>
</dbReference>
<reference evidence="2" key="1">
    <citation type="submission" date="2021-01" db="EMBL/GenBank/DDBJ databases">
        <authorList>
            <person name="Kaushik A."/>
        </authorList>
    </citation>
    <scope>NUCLEOTIDE SEQUENCE</scope>
    <source>
        <strain evidence="2">AG5</strain>
    </source>
</reference>
<comment type="caution">
    <text evidence="2">The sequence shown here is derived from an EMBL/GenBank/DDBJ whole genome shotgun (WGS) entry which is preliminary data.</text>
</comment>
<evidence type="ECO:0000256" key="1">
    <source>
        <dbReference type="SAM" id="MobiDB-lite"/>
    </source>
</evidence>
<dbReference type="AlphaFoldDB" id="A0A8H3E4R4"/>
<feature type="compositionally biased region" description="Polar residues" evidence="1">
    <location>
        <begin position="318"/>
        <end position="338"/>
    </location>
</feature>
<feature type="compositionally biased region" description="Basic and acidic residues" evidence="1">
    <location>
        <begin position="348"/>
        <end position="364"/>
    </location>
</feature>
<evidence type="ECO:0000313" key="2">
    <source>
        <dbReference type="EMBL" id="CAE7170048.1"/>
    </source>
</evidence>
<gene>
    <name evidence="2" type="ORF">RDB_LOCUS105356</name>
</gene>
<evidence type="ECO:0000313" key="3">
    <source>
        <dbReference type="Proteomes" id="UP000663827"/>
    </source>
</evidence>
<sequence length="372" mass="41853">MDPKQYGTYFFSAVDESVHYDPIELMYEARKKDEARQRTIMTKENIKKISLPKGTVPFHIHDGSPTTAIVSHRICKESTEEEVLFKLSRGGAAIKLQENAFFYIHIHWKGENTMAVNLGLKSSRTSELCSKKKLLAFKDYFDANASLPASQGPLPVHVFLDRDPCIHILLTTKNWSRLFSLARIIENNQTIVLKGVDGTLYHAKQVMGELITPNAKIGQYWVHRRGNIGGQGSRYQVGLKAPASDCIGNLLQAREHIRQEEVRLKKESKYPSWLIEIASEALNKEPDFGKWGSNPKFASPSASGLRPTIREWRPAPSQAVSGSAGTTSHVSNSGQPEQAHSLVKKMAQKYEEDRKKNEKKDKGFFGKLFGKK</sequence>
<accession>A0A8H3E4R4</accession>
<protein>
    <submittedName>
        <fullName evidence="2">Uncharacterized protein</fullName>
    </submittedName>
</protein>
<name>A0A8H3E4R4_9AGAM</name>
<feature type="region of interest" description="Disordered" evidence="1">
    <location>
        <begin position="312"/>
        <end position="372"/>
    </location>
</feature>
<dbReference type="EMBL" id="CAJNJQ010002239">
    <property type="protein sequence ID" value="CAE7170048.1"/>
    <property type="molecule type" value="Genomic_DNA"/>
</dbReference>
<proteinExistence type="predicted"/>